<feature type="active site" description="Proton acceptor" evidence="1">
    <location>
        <position position="17"/>
    </location>
</feature>
<evidence type="ECO:0000313" key="5">
    <source>
        <dbReference type="Proteomes" id="UP000294395"/>
    </source>
</evidence>
<proteinExistence type="predicted"/>
<dbReference type="GO" id="GO:0016758">
    <property type="term" value="F:hexosyltransferase activity"/>
    <property type="evidence" value="ECO:0007669"/>
    <property type="project" value="InterPro"/>
</dbReference>
<dbReference type="Gene3D" id="3.40.50.2000">
    <property type="entry name" value="Glycogen Phosphorylase B"/>
    <property type="match status" value="1"/>
</dbReference>
<dbReference type="EC" id="3.6.1.57" evidence="4"/>
<evidence type="ECO:0000256" key="1">
    <source>
        <dbReference type="PIRSR" id="PIRSR620023-1"/>
    </source>
</evidence>
<dbReference type="PANTHER" id="PTHR21015:SF22">
    <property type="entry name" value="GLYCOSYLTRANSFERASE"/>
    <property type="match status" value="1"/>
</dbReference>
<reference evidence="4 5" key="1">
    <citation type="submission" date="2019-03" db="EMBL/GenBank/DDBJ databases">
        <title>Complete genome sequence of two outbreak-associated Acinetobacter haemolyticus strains.</title>
        <authorList>
            <person name="Bai L."/>
            <person name="Zhang S.-C."/>
            <person name="Deng Y."/>
            <person name="Song C.-C."/>
            <person name="Kang G.-B."/>
            <person name="Dong Y."/>
            <person name="Wang Y."/>
            <person name="Gao F."/>
            <person name="Huang H."/>
        </authorList>
    </citation>
    <scope>NUCLEOTIDE SEQUENCE [LARGE SCALE GENOMIC DNA]</scope>
    <source>
        <strain evidence="4 5">TJR01</strain>
    </source>
</reference>
<organism evidence="4 5">
    <name type="scientific">Acinetobacter haemolyticus</name>
    <dbReference type="NCBI Taxonomy" id="29430"/>
    <lineage>
        <taxon>Bacteria</taxon>
        <taxon>Pseudomonadati</taxon>
        <taxon>Pseudomonadota</taxon>
        <taxon>Gammaproteobacteria</taxon>
        <taxon>Moraxellales</taxon>
        <taxon>Moraxellaceae</taxon>
        <taxon>Acinetobacter</taxon>
    </lineage>
</organism>
<dbReference type="NCBIfam" id="TIGR03590">
    <property type="entry name" value="PseG"/>
    <property type="match status" value="1"/>
</dbReference>
<sequence>MKFCFRVDASLNIGSGHVVRCLTIAEALVKQGHESYFICRQHQGHLIEFVRQYGYTVYVLPESTLNHSDSLSEYQRWLGVTEQQDAQETLAILNEHPADWMIVDHYGLSSTWQGLVRQQINHIVAIDDLANRRHDANIILDCGLGNRPEDYAQLNNRMGQYLTGPNYALLRPEFRAKRLWLEQHPKSYNHENLRILVNLGGIDKDNLTGTVLKLLSHSQQCQHLSVTVVMGVNAPWKESVWEQAKTLPFVNKVLINVNNMADLMVEHDLAIGAAGSTAWERCCLGLPTIMICMADNQKLIAKYLHDLGVAISLDQTELNEKLLMALQQFSRPQLSTMHQKALSVTEGLGTDFLLKTIFSDEFNAC</sequence>
<keyword evidence="4" id="KW-0378">Hydrolase</keyword>
<dbReference type="PANTHER" id="PTHR21015">
    <property type="entry name" value="UDP-N-ACETYLGLUCOSAMINE--N-ACETYLMURAMYL-(PENTAPEPTIDE) PYROPHOSPHORYL-UNDECAPRENOL N-ACETYLGLUCOSAMINE TRANSFERASE 1"/>
    <property type="match status" value="1"/>
</dbReference>
<dbReference type="RefSeq" id="WP_134253039.1">
    <property type="nucleotide sequence ID" value="NZ_CP038009.1"/>
</dbReference>
<name>A0A4P7BAK4_ACIHA</name>
<feature type="binding site" evidence="2">
    <location>
        <position position="171"/>
    </location>
    <ligand>
        <name>substrate</name>
    </ligand>
</feature>
<dbReference type="AlphaFoldDB" id="A0A4P7BAK4"/>
<evidence type="ECO:0000313" key="4">
    <source>
        <dbReference type="EMBL" id="QBQ17600.1"/>
    </source>
</evidence>
<dbReference type="InterPro" id="IPR020023">
    <property type="entry name" value="PseG"/>
</dbReference>
<evidence type="ECO:0000256" key="2">
    <source>
        <dbReference type="PIRSR" id="PIRSR620023-2"/>
    </source>
</evidence>
<dbReference type="Pfam" id="PF04101">
    <property type="entry name" value="Glyco_tran_28_C"/>
    <property type="match status" value="1"/>
</dbReference>
<evidence type="ECO:0000259" key="3">
    <source>
        <dbReference type="Pfam" id="PF04101"/>
    </source>
</evidence>
<dbReference type="Proteomes" id="UP000294395">
    <property type="component" value="Chromosome"/>
</dbReference>
<dbReference type="InterPro" id="IPR007235">
    <property type="entry name" value="Glyco_trans_28_C"/>
</dbReference>
<gene>
    <name evidence="4" type="primary">pseG</name>
    <name evidence="4" type="ORF">AHTJR_15600</name>
</gene>
<accession>A0A4P7BAK4</accession>
<dbReference type="Gene3D" id="3.40.50.11190">
    <property type="match status" value="1"/>
</dbReference>
<dbReference type="GO" id="GO:0016787">
    <property type="term" value="F:hydrolase activity"/>
    <property type="evidence" value="ECO:0007669"/>
    <property type="project" value="UniProtKB-KW"/>
</dbReference>
<dbReference type="SUPFAM" id="SSF53756">
    <property type="entry name" value="UDP-Glycosyltransferase/glycogen phosphorylase"/>
    <property type="match status" value="1"/>
</dbReference>
<feature type="binding site" evidence="2">
    <location>
        <position position="280"/>
    </location>
    <ligand>
        <name>substrate</name>
    </ligand>
</feature>
<dbReference type="EMBL" id="CP038009">
    <property type="protein sequence ID" value="QBQ17600.1"/>
    <property type="molecule type" value="Genomic_DNA"/>
</dbReference>
<feature type="domain" description="Glycosyl transferase family 28 C-terminal" evidence="3">
    <location>
        <begin position="219"/>
        <end position="335"/>
    </location>
</feature>
<protein>
    <submittedName>
        <fullName evidence="4">UDP-2,4-diacetamido-2,4, 6-trideoxy-beta-L-altropyranose hydrolase</fullName>
        <ecNumber evidence="4">3.6.1.57</ecNumber>
    </submittedName>
</protein>